<protein>
    <submittedName>
        <fullName evidence="1">Uncharacterized protein</fullName>
    </submittedName>
</protein>
<dbReference type="KEGG" id="dpl:KGM_205022"/>
<organism evidence="1 2">
    <name type="scientific">Danaus plexippus plexippus</name>
    <dbReference type="NCBI Taxonomy" id="278856"/>
    <lineage>
        <taxon>Eukaryota</taxon>
        <taxon>Metazoa</taxon>
        <taxon>Ecdysozoa</taxon>
        <taxon>Arthropoda</taxon>
        <taxon>Hexapoda</taxon>
        <taxon>Insecta</taxon>
        <taxon>Pterygota</taxon>
        <taxon>Neoptera</taxon>
        <taxon>Endopterygota</taxon>
        <taxon>Lepidoptera</taxon>
        <taxon>Glossata</taxon>
        <taxon>Ditrysia</taxon>
        <taxon>Papilionoidea</taxon>
        <taxon>Nymphalidae</taxon>
        <taxon>Danainae</taxon>
        <taxon>Danaini</taxon>
        <taxon>Danaina</taxon>
        <taxon>Danaus</taxon>
        <taxon>Danaus</taxon>
    </lineage>
</organism>
<name>A0A212FPM8_DANPL</name>
<proteinExistence type="predicted"/>
<keyword evidence="2" id="KW-1185">Reference proteome</keyword>
<dbReference type="InParanoid" id="A0A212FPM8"/>
<dbReference type="AlphaFoldDB" id="A0A212FPM8"/>
<accession>A0A212FPM8</accession>
<sequence>MQHFKLPEMLALNDTLKADEDAT</sequence>
<evidence type="ECO:0000313" key="2">
    <source>
        <dbReference type="Proteomes" id="UP000007151"/>
    </source>
</evidence>
<evidence type="ECO:0000313" key="1">
    <source>
        <dbReference type="EMBL" id="OWR55706.1"/>
    </source>
</evidence>
<dbReference type="EMBL" id="AGBW02001541">
    <property type="protein sequence ID" value="OWR55706.1"/>
    <property type="molecule type" value="Genomic_DNA"/>
</dbReference>
<comment type="caution">
    <text evidence="1">The sequence shown here is derived from an EMBL/GenBank/DDBJ whole genome shotgun (WGS) entry which is preliminary data.</text>
</comment>
<dbReference type="Proteomes" id="UP000007151">
    <property type="component" value="Unassembled WGS sequence"/>
</dbReference>
<gene>
    <name evidence="1" type="ORF">KGM_205022</name>
</gene>
<reference evidence="1 2" key="1">
    <citation type="journal article" date="2011" name="Cell">
        <title>The monarch butterfly genome yields insights into long-distance migration.</title>
        <authorList>
            <person name="Zhan S."/>
            <person name="Merlin C."/>
            <person name="Boore J.L."/>
            <person name="Reppert S.M."/>
        </authorList>
    </citation>
    <scope>NUCLEOTIDE SEQUENCE [LARGE SCALE GENOMIC DNA]</scope>
    <source>
        <strain evidence="1">F-2</strain>
    </source>
</reference>